<organism evidence="6 7">
    <name type="scientific">Bradyrhizobium lablabi</name>
    <dbReference type="NCBI Taxonomy" id="722472"/>
    <lineage>
        <taxon>Bacteria</taxon>
        <taxon>Pseudomonadati</taxon>
        <taxon>Pseudomonadota</taxon>
        <taxon>Alphaproteobacteria</taxon>
        <taxon>Hyphomicrobiales</taxon>
        <taxon>Nitrobacteraceae</taxon>
        <taxon>Bradyrhizobium</taxon>
    </lineage>
</organism>
<evidence type="ECO:0000313" key="6">
    <source>
        <dbReference type="EMBL" id="SHK51925.1"/>
    </source>
</evidence>
<evidence type="ECO:0000313" key="7">
    <source>
        <dbReference type="Proteomes" id="UP000189935"/>
    </source>
</evidence>
<dbReference type="EMBL" id="LT670844">
    <property type="protein sequence ID" value="SHK51925.1"/>
    <property type="molecule type" value="Genomic_DNA"/>
</dbReference>
<protein>
    <submittedName>
        <fullName evidence="6">Deferrochelatase/peroxidase EfeB</fullName>
    </submittedName>
</protein>
<dbReference type="PANTHER" id="PTHR30521">
    <property type="entry name" value="DEFERROCHELATASE/PEROXIDASE"/>
    <property type="match status" value="1"/>
</dbReference>
<gene>
    <name evidence="6" type="ORF">SAMN05444159_3466</name>
</gene>
<evidence type="ECO:0000256" key="5">
    <source>
        <dbReference type="ARBA" id="ARBA00023004"/>
    </source>
</evidence>
<name>A0A1M6T4K1_9BRAD</name>
<proteinExistence type="predicted"/>
<keyword evidence="4" id="KW-0560">Oxidoreductase</keyword>
<reference evidence="6 7" key="1">
    <citation type="submission" date="2016-11" db="EMBL/GenBank/DDBJ databases">
        <authorList>
            <person name="Jaros S."/>
            <person name="Januszkiewicz K."/>
            <person name="Wedrychowicz H."/>
        </authorList>
    </citation>
    <scope>NUCLEOTIDE SEQUENCE [LARGE SCALE GENOMIC DNA]</scope>
    <source>
        <strain evidence="6 7">GAS499</strain>
    </source>
</reference>
<keyword evidence="2 6" id="KW-0575">Peroxidase</keyword>
<sequence>MGQANEARAAEAKEGGQGFFRRLFGRVENEIPGRDSHSRSASRSALDLGDIQGFILRGYKMPMVRHFLLSVGIPAAARKLLGRFVNGNEFDVPQITTAEDWHVGFEPGPGDHPTDAPRRKPDYCLNLGITWPGLIALEIRERVPGLSFKSFGAFISGAAERAKLVGDTGESAPHHWIDGFGKGRDHVLLTLHAITPEAMTSYSDRLVALFAEGGAFREIWRADGMALMEMKDGEAVPTFKVHFGYTDGISMTTIRGGPERYPPDHQQPCEPWLFVLRDEAENYFVPEPRELGLNGSFAVFKMIKTDVVKFENYLQSNKDKIDPEMLAAKICGRWRNGVPLMLSPETDNPSGGIPPEQLNNFEYVNADGSGDPRGLRCPVGAHMRRINPRGQPVTGQGQPGGSNNTHRLIRRGLPYGPAYDPARPDDGIERGLLGYFINSSIENQYEFVLGNWVNDSEFAGAVRLHPKSKDPLIGTQDPAASIFVIPHANGAPPIKLTGFSSFVTTKAAAYCFLPSVTAIKFIARLG</sequence>
<evidence type="ECO:0000256" key="2">
    <source>
        <dbReference type="ARBA" id="ARBA00022559"/>
    </source>
</evidence>
<dbReference type="SUPFAM" id="SSF54909">
    <property type="entry name" value="Dimeric alpha+beta barrel"/>
    <property type="match status" value="1"/>
</dbReference>
<dbReference type="PANTHER" id="PTHR30521:SF5">
    <property type="entry name" value="BLR4509 PROTEIN"/>
    <property type="match status" value="1"/>
</dbReference>
<keyword evidence="5" id="KW-0408">Iron</keyword>
<dbReference type="GO" id="GO:0005829">
    <property type="term" value="C:cytosol"/>
    <property type="evidence" value="ECO:0007669"/>
    <property type="project" value="TreeGrafter"/>
</dbReference>
<dbReference type="InterPro" id="IPR011008">
    <property type="entry name" value="Dimeric_a/b-barrel"/>
</dbReference>
<evidence type="ECO:0000256" key="1">
    <source>
        <dbReference type="ARBA" id="ARBA00001970"/>
    </source>
</evidence>
<dbReference type="GO" id="GO:0046872">
    <property type="term" value="F:metal ion binding"/>
    <property type="evidence" value="ECO:0007669"/>
    <property type="project" value="UniProtKB-KW"/>
</dbReference>
<comment type="cofactor">
    <cofactor evidence="1">
        <name>heme b</name>
        <dbReference type="ChEBI" id="CHEBI:60344"/>
    </cofactor>
</comment>
<dbReference type="PROSITE" id="PS51404">
    <property type="entry name" value="DYP_PEROXIDASE"/>
    <property type="match status" value="1"/>
</dbReference>
<evidence type="ECO:0000256" key="4">
    <source>
        <dbReference type="ARBA" id="ARBA00023002"/>
    </source>
</evidence>
<dbReference type="Proteomes" id="UP000189935">
    <property type="component" value="Chromosome I"/>
</dbReference>
<dbReference type="GO" id="GO:0004601">
    <property type="term" value="F:peroxidase activity"/>
    <property type="evidence" value="ECO:0007669"/>
    <property type="project" value="UniProtKB-KW"/>
</dbReference>
<dbReference type="GO" id="GO:0020037">
    <property type="term" value="F:heme binding"/>
    <property type="evidence" value="ECO:0007669"/>
    <property type="project" value="InterPro"/>
</dbReference>
<dbReference type="InterPro" id="IPR006314">
    <property type="entry name" value="Dyp_peroxidase"/>
</dbReference>
<accession>A0A1M6T4K1</accession>
<dbReference type="AlphaFoldDB" id="A0A1M6T4K1"/>
<evidence type="ECO:0000256" key="3">
    <source>
        <dbReference type="ARBA" id="ARBA00022723"/>
    </source>
</evidence>
<keyword evidence="3" id="KW-0479">Metal-binding</keyword>